<dbReference type="InterPro" id="IPR014710">
    <property type="entry name" value="RmlC-like_jellyroll"/>
</dbReference>
<evidence type="ECO:0000313" key="1">
    <source>
        <dbReference type="EMBL" id="EPQ51637.1"/>
    </source>
</evidence>
<reference evidence="1 2" key="1">
    <citation type="journal article" date="2012" name="Science">
        <title>The Paleozoic origin of enzymatic lignin decomposition reconstructed from 31 fungal genomes.</title>
        <authorList>
            <person name="Floudas D."/>
            <person name="Binder M."/>
            <person name="Riley R."/>
            <person name="Barry K."/>
            <person name="Blanchette R.A."/>
            <person name="Henrissat B."/>
            <person name="Martinez A.T."/>
            <person name="Otillar R."/>
            <person name="Spatafora J.W."/>
            <person name="Yadav J.S."/>
            <person name="Aerts A."/>
            <person name="Benoit I."/>
            <person name="Boyd A."/>
            <person name="Carlson A."/>
            <person name="Copeland A."/>
            <person name="Coutinho P.M."/>
            <person name="de Vries R.P."/>
            <person name="Ferreira P."/>
            <person name="Findley K."/>
            <person name="Foster B."/>
            <person name="Gaskell J."/>
            <person name="Glotzer D."/>
            <person name="Gorecki P."/>
            <person name="Heitman J."/>
            <person name="Hesse C."/>
            <person name="Hori C."/>
            <person name="Igarashi K."/>
            <person name="Jurgens J.A."/>
            <person name="Kallen N."/>
            <person name="Kersten P."/>
            <person name="Kohler A."/>
            <person name="Kuees U."/>
            <person name="Kumar T.K.A."/>
            <person name="Kuo A."/>
            <person name="LaButti K."/>
            <person name="Larrondo L.F."/>
            <person name="Lindquist E."/>
            <person name="Ling A."/>
            <person name="Lombard V."/>
            <person name="Lucas S."/>
            <person name="Lundell T."/>
            <person name="Martin R."/>
            <person name="McLaughlin D.J."/>
            <person name="Morgenstern I."/>
            <person name="Morin E."/>
            <person name="Murat C."/>
            <person name="Nagy L.G."/>
            <person name="Nolan M."/>
            <person name="Ohm R.A."/>
            <person name="Patyshakuliyeva A."/>
            <person name="Rokas A."/>
            <person name="Ruiz-Duenas F.J."/>
            <person name="Sabat G."/>
            <person name="Salamov A."/>
            <person name="Samejima M."/>
            <person name="Schmutz J."/>
            <person name="Slot J.C."/>
            <person name="St John F."/>
            <person name="Stenlid J."/>
            <person name="Sun H."/>
            <person name="Sun S."/>
            <person name="Syed K."/>
            <person name="Tsang A."/>
            <person name="Wiebenga A."/>
            <person name="Young D."/>
            <person name="Pisabarro A."/>
            <person name="Eastwood D.C."/>
            <person name="Martin F."/>
            <person name="Cullen D."/>
            <person name="Grigoriev I.V."/>
            <person name="Hibbett D.S."/>
        </authorList>
    </citation>
    <scope>NUCLEOTIDE SEQUENCE [LARGE SCALE GENOMIC DNA]</scope>
    <source>
        <strain evidence="1 2">ATCC 11539</strain>
    </source>
</reference>
<protein>
    <submittedName>
        <fullName evidence="1">Uncharacterized protein</fullName>
    </submittedName>
</protein>
<keyword evidence="2" id="KW-1185">Reference proteome</keyword>
<dbReference type="eggNOG" id="ENOG502RXFP">
    <property type="taxonomic scope" value="Eukaryota"/>
</dbReference>
<dbReference type="PANTHER" id="PTHR36448">
    <property type="entry name" value="BLR7373 PROTEIN"/>
    <property type="match status" value="1"/>
</dbReference>
<proteinExistence type="predicted"/>
<dbReference type="AlphaFoldDB" id="S7PWD6"/>
<dbReference type="InterPro" id="IPR011051">
    <property type="entry name" value="RmlC_Cupin_sf"/>
</dbReference>
<dbReference type="KEGG" id="gtr:GLOTRDRAFT_133009"/>
<dbReference type="CDD" id="cd02219">
    <property type="entry name" value="cupin_YjlB-like"/>
    <property type="match status" value="1"/>
</dbReference>
<name>S7PWD6_GLOTA</name>
<dbReference type="InterPro" id="IPR047121">
    <property type="entry name" value="YjiB-like"/>
</dbReference>
<dbReference type="EMBL" id="KB469310">
    <property type="protein sequence ID" value="EPQ51637.1"/>
    <property type="molecule type" value="Genomic_DNA"/>
</dbReference>
<organism evidence="1 2">
    <name type="scientific">Gloeophyllum trabeum (strain ATCC 11539 / FP-39264 / Madison 617)</name>
    <name type="common">Brown rot fungus</name>
    <dbReference type="NCBI Taxonomy" id="670483"/>
    <lineage>
        <taxon>Eukaryota</taxon>
        <taxon>Fungi</taxon>
        <taxon>Dikarya</taxon>
        <taxon>Basidiomycota</taxon>
        <taxon>Agaricomycotina</taxon>
        <taxon>Agaricomycetes</taxon>
        <taxon>Gloeophyllales</taxon>
        <taxon>Gloeophyllaceae</taxon>
        <taxon>Gloeophyllum</taxon>
    </lineage>
</organism>
<dbReference type="OrthoDB" id="2446447at2759"/>
<dbReference type="HOGENOM" id="CLU_084522_3_0_1"/>
<evidence type="ECO:0000313" key="2">
    <source>
        <dbReference type="Proteomes" id="UP000030669"/>
    </source>
</evidence>
<dbReference type="Gene3D" id="2.60.120.10">
    <property type="entry name" value="Jelly Rolls"/>
    <property type="match status" value="1"/>
</dbReference>
<dbReference type="PANTHER" id="PTHR36448:SF3">
    <property type="entry name" value="CUPIN TYPE-2 DOMAIN-CONTAINING PROTEIN"/>
    <property type="match status" value="1"/>
</dbReference>
<dbReference type="Proteomes" id="UP000030669">
    <property type="component" value="Unassembled WGS sequence"/>
</dbReference>
<dbReference type="GeneID" id="19302628"/>
<dbReference type="RefSeq" id="XP_007870079.1">
    <property type="nucleotide sequence ID" value="XM_007871888.1"/>
</dbReference>
<gene>
    <name evidence="1" type="ORF">GLOTRDRAFT_133009</name>
</gene>
<dbReference type="OMA" id="ANARCNI"/>
<dbReference type="SUPFAM" id="SSF51182">
    <property type="entry name" value="RmlC-like cupins"/>
    <property type="match status" value="1"/>
</dbReference>
<accession>S7PWD6</accession>
<sequence>MSSVINPVSDVKVATYHIPRHGRYPNSDADNKPLVHYKSLFRKGAGKDAIKDHLAKVNVIQPQWTYTMYPTDHFHTTCHEAIVILSGSALLAFGGVENPRKVELEVEQGDALLIPAGMSHKQVRELGTKVFDMLGAYEIGAEHWDMCYGREEEGDTGQRIKRVGWFKQDPFYGEGGPATKL</sequence>